<dbReference type="RefSeq" id="WP_103911618.1">
    <property type="nucleotide sequence ID" value="NZ_FNUZ01000007.1"/>
</dbReference>
<dbReference type="OrthoDB" id="7812761at2"/>
<evidence type="ECO:0000313" key="2">
    <source>
        <dbReference type="EMBL" id="SEG58788.1"/>
    </source>
</evidence>
<sequence>MVLRTAFLAFILTCLSGLSWATPDRAAFLDIARKGWIYQLRTTMIGRDMSIPVRINGQTLLGASICLVGERPHLETRASLNAFRTLVAEVTGKPLPMRYAGVSARQCGAGRTVVIRLYSGRPPGSALTDDLMWMNEIHDFGLPQGRQYSAGSPAMAQTFFGRKGQGTHVMVKQPRHDELTDMERDFYRSILIEELFQSFTFGMDILHFDREAAFVSKLEEYPVDLRYLPWDSEPFMEALVRSNPRGLCPFDVFMLHAVADAPVQQTNEDAFLDFIDARYDDLWQRAERVVADGRFQAILDPECRGPFD</sequence>
<dbReference type="AlphaFoldDB" id="A0A1H6BDC8"/>
<evidence type="ECO:0008006" key="4">
    <source>
        <dbReference type="Google" id="ProtNLM"/>
    </source>
</evidence>
<proteinExistence type="predicted"/>
<organism evidence="2 3">
    <name type="scientific">Thalassococcus halodurans</name>
    <dbReference type="NCBI Taxonomy" id="373675"/>
    <lineage>
        <taxon>Bacteria</taxon>
        <taxon>Pseudomonadati</taxon>
        <taxon>Pseudomonadota</taxon>
        <taxon>Alphaproteobacteria</taxon>
        <taxon>Rhodobacterales</taxon>
        <taxon>Roseobacteraceae</taxon>
        <taxon>Thalassococcus</taxon>
    </lineage>
</organism>
<dbReference type="EMBL" id="FNUZ01000007">
    <property type="protein sequence ID" value="SEG58788.1"/>
    <property type="molecule type" value="Genomic_DNA"/>
</dbReference>
<evidence type="ECO:0000313" key="3">
    <source>
        <dbReference type="Proteomes" id="UP000236752"/>
    </source>
</evidence>
<feature type="signal peptide" evidence="1">
    <location>
        <begin position="1"/>
        <end position="21"/>
    </location>
</feature>
<reference evidence="2 3" key="1">
    <citation type="submission" date="2016-10" db="EMBL/GenBank/DDBJ databases">
        <authorList>
            <person name="de Groot N.N."/>
        </authorList>
    </citation>
    <scope>NUCLEOTIDE SEQUENCE [LARGE SCALE GENOMIC DNA]</scope>
    <source>
        <strain evidence="2 3">DSM 26915</strain>
    </source>
</reference>
<feature type="chain" id="PRO_5009293640" description="Extracellular solute-binding protein, family 3" evidence="1">
    <location>
        <begin position="22"/>
        <end position="308"/>
    </location>
</feature>
<protein>
    <recommendedName>
        <fullName evidence="4">Extracellular solute-binding protein, family 3</fullName>
    </recommendedName>
</protein>
<gene>
    <name evidence="2" type="ORF">SAMN04488045_3468</name>
</gene>
<dbReference type="Proteomes" id="UP000236752">
    <property type="component" value="Unassembled WGS sequence"/>
</dbReference>
<accession>A0A1H6BDC8</accession>
<evidence type="ECO:0000256" key="1">
    <source>
        <dbReference type="SAM" id="SignalP"/>
    </source>
</evidence>
<keyword evidence="1" id="KW-0732">Signal</keyword>
<keyword evidence="3" id="KW-1185">Reference proteome</keyword>
<name>A0A1H6BDC8_9RHOB</name>